<evidence type="ECO:0000259" key="6">
    <source>
        <dbReference type="PROSITE" id="PS50011"/>
    </source>
</evidence>
<keyword evidence="5" id="KW-0067">ATP-binding</keyword>
<dbReference type="InterPro" id="IPR050660">
    <property type="entry name" value="NEK_Ser/Thr_kinase"/>
</dbReference>
<protein>
    <recommendedName>
        <fullName evidence="1">non-specific serine/threonine protein kinase</fullName>
        <ecNumber evidence="1">2.7.11.1</ecNumber>
    </recommendedName>
</protein>
<evidence type="ECO:0000256" key="1">
    <source>
        <dbReference type="ARBA" id="ARBA00012513"/>
    </source>
</evidence>
<name>A0A5C3FYK9_PSEA2</name>
<keyword evidence="4" id="KW-0418">Kinase</keyword>
<dbReference type="PROSITE" id="PS00108">
    <property type="entry name" value="PROTEIN_KINASE_ST"/>
    <property type="match status" value="1"/>
</dbReference>
<gene>
    <name evidence="7" type="ORF">PSANT_07004</name>
</gene>
<dbReference type="PANTHER" id="PTHR43671">
    <property type="entry name" value="SERINE/THREONINE-PROTEIN KINASE NEK"/>
    <property type="match status" value="1"/>
</dbReference>
<dbReference type="PANTHER" id="PTHR43671:SF13">
    <property type="entry name" value="SERINE_THREONINE-PROTEIN KINASE NEK2"/>
    <property type="match status" value="1"/>
</dbReference>
<keyword evidence="2" id="KW-0808">Transferase</keyword>
<feature type="domain" description="Protein kinase" evidence="6">
    <location>
        <begin position="1"/>
        <end position="202"/>
    </location>
</feature>
<reference evidence="7" key="1">
    <citation type="submission" date="2018-03" db="EMBL/GenBank/DDBJ databases">
        <authorList>
            <person name="Guldener U."/>
        </authorList>
    </citation>
    <scope>NUCLEOTIDE SEQUENCE [LARGE SCALE GENOMIC DNA]</scope>
    <source>
        <strain evidence="7">ATCC34888</strain>
    </source>
</reference>
<dbReference type="Pfam" id="PF00069">
    <property type="entry name" value="Pkinase"/>
    <property type="match status" value="1"/>
</dbReference>
<dbReference type="PROSITE" id="PS50011">
    <property type="entry name" value="PROTEIN_KINASE_DOM"/>
    <property type="match status" value="1"/>
</dbReference>
<evidence type="ECO:0000256" key="4">
    <source>
        <dbReference type="ARBA" id="ARBA00022777"/>
    </source>
</evidence>
<keyword evidence="3" id="KW-0547">Nucleotide-binding</keyword>
<dbReference type="SMART" id="SM00220">
    <property type="entry name" value="S_TKc"/>
    <property type="match status" value="1"/>
</dbReference>
<dbReference type="AlphaFoldDB" id="A0A5C3FYK9"/>
<dbReference type="InterPro" id="IPR008271">
    <property type="entry name" value="Ser/Thr_kinase_AS"/>
</dbReference>
<organism evidence="7 8">
    <name type="scientific">Pseudozyma antarctica</name>
    <name type="common">Yeast</name>
    <name type="synonym">Candida antarctica</name>
    <dbReference type="NCBI Taxonomy" id="84753"/>
    <lineage>
        <taxon>Eukaryota</taxon>
        <taxon>Fungi</taxon>
        <taxon>Dikarya</taxon>
        <taxon>Basidiomycota</taxon>
        <taxon>Ustilaginomycotina</taxon>
        <taxon>Ustilaginomycetes</taxon>
        <taxon>Ustilaginales</taxon>
        <taxon>Ustilaginaceae</taxon>
        <taxon>Moesziomyces</taxon>
    </lineage>
</organism>
<dbReference type="OrthoDB" id="10261027at2759"/>
<dbReference type="EMBL" id="OOIQ01000026">
    <property type="protein sequence ID" value="SPO49312.1"/>
    <property type="molecule type" value="Genomic_DNA"/>
</dbReference>
<dbReference type="Proteomes" id="UP000325008">
    <property type="component" value="Unassembled WGS sequence"/>
</dbReference>
<accession>A0A5C3FYK9</accession>
<evidence type="ECO:0000256" key="3">
    <source>
        <dbReference type="ARBA" id="ARBA00022741"/>
    </source>
</evidence>
<evidence type="ECO:0000313" key="7">
    <source>
        <dbReference type="EMBL" id="SPO49312.1"/>
    </source>
</evidence>
<dbReference type="EC" id="2.7.11.1" evidence="1"/>
<dbReference type="GO" id="GO:0005524">
    <property type="term" value="F:ATP binding"/>
    <property type="evidence" value="ECO:0007669"/>
    <property type="project" value="UniProtKB-KW"/>
</dbReference>
<dbReference type="SUPFAM" id="SSF56112">
    <property type="entry name" value="Protein kinase-like (PK-like)"/>
    <property type="match status" value="1"/>
</dbReference>
<dbReference type="InterPro" id="IPR011009">
    <property type="entry name" value="Kinase-like_dom_sf"/>
</dbReference>
<dbReference type="InterPro" id="IPR000719">
    <property type="entry name" value="Prot_kinase_dom"/>
</dbReference>
<evidence type="ECO:0000256" key="2">
    <source>
        <dbReference type="ARBA" id="ARBA00022679"/>
    </source>
</evidence>
<proteinExistence type="predicted"/>
<evidence type="ECO:0000313" key="8">
    <source>
        <dbReference type="Proteomes" id="UP000325008"/>
    </source>
</evidence>
<keyword evidence="8" id="KW-1185">Reference proteome</keyword>
<dbReference type="Gene3D" id="1.10.510.10">
    <property type="entry name" value="Transferase(Phosphotransferase) domain 1"/>
    <property type="match status" value="1"/>
</dbReference>
<comment type="caution">
    <text evidence="7">The sequence shown here is derived from an EMBL/GenBank/DDBJ whole genome shotgun (WGS) entry which is preliminary data.</text>
</comment>
<sequence length="283" mass="31069">MTRSGMMYEATRILGEGAFGQVYEATSAGSKTLEARGAEGLVRANQAGMPGLQIIFALHYLHTSQKLRRAILHRDLKPENILIHHSGIAKVSDFGLACVIHRGTKARLGIAGTPGFRSPEMLNGLPYGTATDVWSLGNLLWELFTGMPLHRELETGTSKYNVRVNVRTGKGMFPFRSAIDSMLSRMDDARPSTNDLLSDATILDSLFNLWRTESLLKSGRSLEPDSCLDKGVPLLSRVQHAVDHASGQRQRYDTAVASLVAEDSDTSPDSTTTVFRFRHIKLG</sequence>
<evidence type="ECO:0000256" key="5">
    <source>
        <dbReference type="ARBA" id="ARBA00022840"/>
    </source>
</evidence>
<dbReference type="GO" id="GO:0004674">
    <property type="term" value="F:protein serine/threonine kinase activity"/>
    <property type="evidence" value="ECO:0007669"/>
    <property type="project" value="UniProtKB-EC"/>
</dbReference>